<dbReference type="Proteomes" id="UP000248039">
    <property type="component" value="Unassembled WGS sequence"/>
</dbReference>
<reference evidence="1 2" key="1">
    <citation type="submission" date="2018-03" db="EMBL/GenBank/DDBJ databases">
        <title>Bioinformatic expansion and discovery of thiopeptide antibiotics.</title>
        <authorList>
            <person name="Schwalen C.J."/>
            <person name="Hudson G.A."/>
            <person name="Mitchell D.A."/>
        </authorList>
    </citation>
    <scope>NUCLEOTIDE SEQUENCE [LARGE SCALE GENOMIC DNA]</scope>
    <source>
        <strain evidence="1 2">ATCC 21389</strain>
    </source>
</reference>
<evidence type="ECO:0000313" key="1">
    <source>
        <dbReference type="EMBL" id="PYC66041.1"/>
    </source>
</evidence>
<comment type="caution">
    <text evidence="1">The sequence shown here is derived from an EMBL/GenBank/DDBJ whole genome shotgun (WGS) entry which is preliminary data.</text>
</comment>
<protein>
    <submittedName>
        <fullName evidence="1">Uncharacterized protein</fullName>
    </submittedName>
</protein>
<dbReference type="EMBL" id="PYBW01000188">
    <property type="protein sequence ID" value="PYC66041.1"/>
    <property type="molecule type" value="Genomic_DNA"/>
</dbReference>
<proteinExistence type="predicted"/>
<name>A0A2V4N4T7_9ACTN</name>
<evidence type="ECO:0000313" key="2">
    <source>
        <dbReference type="Proteomes" id="UP000248039"/>
    </source>
</evidence>
<dbReference type="AlphaFoldDB" id="A0A2V4N4T7"/>
<organism evidence="1 2">
    <name type="scientific">Streptomyces tateyamensis</name>
    <dbReference type="NCBI Taxonomy" id="565073"/>
    <lineage>
        <taxon>Bacteria</taxon>
        <taxon>Bacillati</taxon>
        <taxon>Actinomycetota</taxon>
        <taxon>Actinomycetes</taxon>
        <taxon>Kitasatosporales</taxon>
        <taxon>Streptomycetaceae</taxon>
        <taxon>Streptomyces</taxon>
    </lineage>
</organism>
<gene>
    <name evidence="1" type="ORF">C7C46_31875</name>
</gene>
<keyword evidence="2" id="KW-1185">Reference proteome</keyword>
<sequence length="132" mass="13919">MSNIAPTALPAPIPQPGTAMTKDLLATHLATSPHQGTGRGEALDLLALIISLNADELDTTAKSIHRGVEVARTRLDTLAAGGALSPVHDEPVMTKTGAGLDLLNVIAQTQTRHLCQLVHTYRQLNTATRDSN</sequence>
<dbReference type="RefSeq" id="WP_110673409.1">
    <property type="nucleotide sequence ID" value="NZ_PYBW01000188.1"/>
</dbReference>
<accession>A0A2V4N4T7</accession>